<sequence length="198" mass="22532">MSTDVTGLIAEWETAVAAYRATRGMDFYWDRSRGPTVGAVAEEPWVEREPLPFAIERDFAPGSHFLDARDYYAFLRPLLPHYLFGPVDAFLSMLWPGPDAGDADDIREDAGRPGRPAPPDRAIAFSMRPLTVRVALERASRIPWDEVEIVGELQEIEREVGTTDRMESWYFVHVVVHRQREWLAEAADLNRGLIVLVH</sequence>
<dbReference type="RefSeq" id="WP_126638927.1">
    <property type="nucleotide sequence ID" value="NZ_BIFH01000022.1"/>
</dbReference>
<comment type="caution">
    <text evidence="1">The sequence shown here is derived from an EMBL/GenBank/DDBJ whole genome shotgun (WGS) entry which is preliminary data.</text>
</comment>
<dbReference type="Proteomes" id="UP000286931">
    <property type="component" value="Unassembled WGS sequence"/>
</dbReference>
<evidence type="ECO:0000313" key="1">
    <source>
        <dbReference type="EMBL" id="GCD96900.1"/>
    </source>
</evidence>
<accession>A0A401YQM2</accession>
<reference evidence="1 2" key="1">
    <citation type="submission" date="2018-12" db="EMBL/GenBank/DDBJ databases">
        <title>Draft genome sequence of Embleya hyalina NBRC 13850T.</title>
        <authorList>
            <person name="Komaki H."/>
            <person name="Hosoyama A."/>
            <person name="Kimura A."/>
            <person name="Ichikawa N."/>
            <person name="Tamura T."/>
        </authorList>
    </citation>
    <scope>NUCLEOTIDE SEQUENCE [LARGE SCALE GENOMIC DNA]</scope>
    <source>
        <strain evidence="1 2">NBRC 13850</strain>
    </source>
</reference>
<keyword evidence="2" id="KW-1185">Reference proteome</keyword>
<proteinExistence type="predicted"/>
<evidence type="ECO:0000313" key="2">
    <source>
        <dbReference type="Proteomes" id="UP000286931"/>
    </source>
</evidence>
<name>A0A401YQM2_9ACTN</name>
<gene>
    <name evidence="1" type="ORF">EHYA_04587</name>
</gene>
<dbReference type="AlphaFoldDB" id="A0A401YQM2"/>
<protein>
    <submittedName>
        <fullName evidence="1">Uncharacterized protein</fullName>
    </submittedName>
</protein>
<dbReference type="OrthoDB" id="4350433at2"/>
<organism evidence="1 2">
    <name type="scientific">Embleya hyalina</name>
    <dbReference type="NCBI Taxonomy" id="516124"/>
    <lineage>
        <taxon>Bacteria</taxon>
        <taxon>Bacillati</taxon>
        <taxon>Actinomycetota</taxon>
        <taxon>Actinomycetes</taxon>
        <taxon>Kitasatosporales</taxon>
        <taxon>Streptomycetaceae</taxon>
        <taxon>Embleya</taxon>
    </lineage>
</organism>
<dbReference type="EMBL" id="BIFH01000022">
    <property type="protein sequence ID" value="GCD96900.1"/>
    <property type="molecule type" value="Genomic_DNA"/>
</dbReference>